<dbReference type="GO" id="GO:0009294">
    <property type="term" value="P:DNA-mediated transformation"/>
    <property type="evidence" value="ECO:0007669"/>
    <property type="project" value="InterPro"/>
</dbReference>
<protein>
    <recommendedName>
        <fullName evidence="2">Smf/DprA SLOG domain-containing protein</fullName>
    </recommendedName>
</protein>
<evidence type="ECO:0000256" key="1">
    <source>
        <dbReference type="ARBA" id="ARBA00006525"/>
    </source>
</evidence>
<gene>
    <name evidence="3" type="ORF">LCGC14_1324660</name>
</gene>
<dbReference type="SUPFAM" id="SSF102405">
    <property type="entry name" value="MCP/YpsA-like"/>
    <property type="match status" value="1"/>
</dbReference>
<name>A0A0F9NKW0_9ZZZZ</name>
<proteinExistence type="inferred from homology"/>
<comment type="similarity">
    <text evidence="1">Belongs to the DprA/Smf family.</text>
</comment>
<feature type="domain" description="Smf/DprA SLOG" evidence="2">
    <location>
        <begin position="106"/>
        <end position="293"/>
    </location>
</feature>
<reference evidence="3" key="1">
    <citation type="journal article" date="2015" name="Nature">
        <title>Complex archaea that bridge the gap between prokaryotes and eukaryotes.</title>
        <authorList>
            <person name="Spang A."/>
            <person name="Saw J.H."/>
            <person name="Jorgensen S.L."/>
            <person name="Zaremba-Niedzwiedzka K."/>
            <person name="Martijn J."/>
            <person name="Lind A.E."/>
            <person name="van Eijk R."/>
            <person name="Schleper C."/>
            <person name="Guy L."/>
            <person name="Ettema T.J."/>
        </authorList>
    </citation>
    <scope>NUCLEOTIDE SEQUENCE</scope>
</reference>
<evidence type="ECO:0000313" key="3">
    <source>
        <dbReference type="EMBL" id="KKM81942.1"/>
    </source>
</evidence>
<dbReference type="AlphaFoldDB" id="A0A0F9NKW0"/>
<dbReference type="PANTHER" id="PTHR43022">
    <property type="entry name" value="PROTEIN SMF"/>
    <property type="match status" value="1"/>
</dbReference>
<comment type="caution">
    <text evidence="3">The sequence shown here is derived from an EMBL/GenBank/DDBJ whole genome shotgun (WGS) entry which is preliminary data.</text>
</comment>
<dbReference type="Gene3D" id="3.40.50.450">
    <property type="match status" value="1"/>
</dbReference>
<organism evidence="3">
    <name type="scientific">marine sediment metagenome</name>
    <dbReference type="NCBI Taxonomy" id="412755"/>
    <lineage>
        <taxon>unclassified sequences</taxon>
        <taxon>metagenomes</taxon>
        <taxon>ecological metagenomes</taxon>
    </lineage>
</organism>
<sequence>MKIEMMESETDSHRKITDYIFLLRVMKFSKSSLIKLFQKPNMGISRLKQANKEKLLKFLLLKKKSNLDDFKKISDLYDFNFKSPEYLKIESLIKSCFAQDIKIFAPFDNSSPKLFETLKPVYKDLIFVKGHILDKDLKSYSICGTRKPTQDAVAKTNRIAELMAKNNFTLINGFAKGIDIEAFLGSRKHDGRYIGVLASGVENIYPPENKKYATVVAKNGALISQALIWNRVNNASLQLRNRLSAQLSLGSIFIEGNYKSGTKWQYKFAKEADRLIFYLQPKDWSHENSHVLKIVKEAGGIEIKNDLSNMNLIVERFEKEFFKRKEVLSNS</sequence>
<evidence type="ECO:0000259" key="2">
    <source>
        <dbReference type="Pfam" id="PF02481"/>
    </source>
</evidence>
<dbReference type="EMBL" id="LAZR01007938">
    <property type="protein sequence ID" value="KKM81942.1"/>
    <property type="molecule type" value="Genomic_DNA"/>
</dbReference>
<dbReference type="InterPro" id="IPR057666">
    <property type="entry name" value="DrpA_SLOG"/>
</dbReference>
<dbReference type="Pfam" id="PF02481">
    <property type="entry name" value="DNA_processg_A"/>
    <property type="match status" value="1"/>
</dbReference>
<dbReference type="PANTHER" id="PTHR43022:SF1">
    <property type="entry name" value="PROTEIN SMF"/>
    <property type="match status" value="1"/>
</dbReference>
<accession>A0A0F9NKW0</accession>
<dbReference type="InterPro" id="IPR003488">
    <property type="entry name" value="DprA"/>
</dbReference>